<name>A0ABV1E577_9FIRM</name>
<keyword evidence="2" id="KW-0808">Transferase</keyword>
<evidence type="ECO:0000259" key="1">
    <source>
        <dbReference type="PROSITE" id="PS51186"/>
    </source>
</evidence>
<keyword evidence="2" id="KW-0012">Acyltransferase</keyword>
<feature type="domain" description="N-acetyltransferase" evidence="1">
    <location>
        <begin position="3"/>
        <end position="154"/>
    </location>
</feature>
<dbReference type="Proteomes" id="UP001464378">
    <property type="component" value="Unassembled WGS sequence"/>
</dbReference>
<dbReference type="GO" id="GO:0016746">
    <property type="term" value="F:acyltransferase activity"/>
    <property type="evidence" value="ECO:0007669"/>
    <property type="project" value="UniProtKB-KW"/>
</dbReference>
<gene>
    <name evidence="2" type="ORF">WMO64_03135</name>
</gene>
<dbReference type="Gene3D" id="3.40.630.30">
    <property type="match status" value="1"/>
</dbReference>
<proteinExistence type="predicted"/>
<organism evidence="2 3">
    <name type="scientific">Pseudoflavonifractor intestinihominis</name>
    <dbReference type="NCBI Taxonomy" id="3133171"/>
    <lineage>
        <taxon>Bacteria</taxon>
        <taxon>Bacillati</taxon>
        <taxon>Bacillota</taxon>
        <taxon>Clostridia</taxon>
        <taxon>Eubacteriales</taxon>
        <taxon>Oscillospiraceae</taxon>
        <taxon>Pseudoflavonifractor</taxon>
    </lineage>
</organism>
<sequence>MEDQFLNLTEENLDREHLCCIIRSKKPHPGVEAKRAWLRERLHEGHVFRKLDAKGVVFIEYAPLETAWVPVEGDNYLYIYCLWVSGEFKGKGYGRQMMEYCLADARANGKSGVCMLGAEKQKAWLSDQAFAEKYGFETVDTTPDGYRLLALSFDGTKPRFGENAKRQAIEPQELTVYYSSQCPYIHQSVELVRKTCQELEVPYALIPVDTLAKAKALPCVFNNWAVFYRGKFVTVNLLDAAALKRLLKK</sequence>
<dbReference type="SUPFAM" id="SSF55729">
    <property type="entry name" value="Acyl-CoA N-acyltransferases (Nat)"/>
    <property type="match status" value="1"/>
</dbReference>
<accession>A0ABV1E577</accession>
<dbReference type="PROSITE" id="PS51186">
    <property type="entry name" value="GNAT"/>
    <property type="match status" value="1"/>
</dbReference>
<dbReference type="EMBL" id="JBBMFK010000003">
    <property type="protein sequence ID" value="MEQ2442458.1"/>
    <property type="molecule type" value="Genomic_DNA"/>
</dbReference>
<dbReference type="InterPro" id="IPR025685">
    <property type="entry name" value="YoaP-like_dom"/>
</dbReference>
<dbReference type="Pfam" id="PF00583">
    <property type="entry name" value="Acetyltransf_1"/>
    <property type="match status" value="1"/>
</dbReference>
<dbReference type="RefSeq" id="WP_349230972.1">
    <property type="nucleotide sequence ID" value="NZ_JBBMFK010000003.1"/>
</dbReference>
<dbReference type="CDD" id="cd04301">
    <property type="entry name" value="NAT_SF"/>
    <property type="match status" value="1"/>
</dbReference>
<dbReference type="EC" id="2.3.1.-" evidence="2"/>
<comment type="caution">
    <text evidence="2">The sequence shown here is derived from an EMBL/GenBank/DDBJ whole genome shotgun (WGS) entry which is preliminary data.</text>
</comment>
<dbReference type="InterPro" id="IPR016181">
    <property type="entry name" value="Acyl_CoA_acyltransferase"/>
</dbReference>
<dbReference type="InterPro" id="IPR000182">
    <property type="entry name" value="GNAT_dom"/>
</dbReference>
<evidence type="ECO:0000313" key="3">
    <source>
        <dbReference type="Proteomes" id="UP001464378"/>
    </source>
</evidence>
<reference evidence="2 3" key="1">
    <citation type="submission" date="2024-03" db="EMBL/GenBank/DDBJ databases">
        <title>Human intestinal bacterial collection.</title>
        <authorList>
            <person name="Pauvert C."/>
            <person name="Hitch T.C.A."/>
            <person name="Clavel T."/>
        </authorList>
    </citation>
    <scope>NUCLEOTIDE SEQUENCE [LARGE SCALE GENOMIC DNA]</scope>
    <source>
        <strain evidence="2 3">CLA-AP-H29</strain>
    </source>
</reference>
<evidence type="ECO:0000313" key="2">
    <source>
        <dbReference type="EMBL" id="MEQ2442458.1"/>
    </source>
</evidence>
<keyword evidence="3" id="KW-1185">Reference proteome</keyword>
<protein>
    <submittedName>
        <fullName evidence="2">GNAT family N-acetyltransferase</fullName>
        <ecNumber evidence="2">2.3.1.-</ecNumber>
    </submittedName>
</protein>
<dbReference type="Pfam" id="PF14268">
    <property type="entry name" value="YoaP"/>
    <property type="match status" value="1"/>
</dbReference>